<name>A0ABN1UG83_9ACTN</name>
<feature type="domain" description="DUF397" evidence="1">
    <location>
        <begin position="4"/>
        <end position="55"/>
    </location>
</feature>
<evidence type="ECO:0000313" key="2">
    <source>
        <dbReference type="EMBL" id="GAA1150329.1"/>
    </source>
</evidence>
<protein>
    <recommendedName>
        <fullName evidence="1">DUF397 domain-containing protein</fullName>
    </recommendedName>
</protein>
<comment type="caution">
    <text evidence="2">The sequence shown here is derived from an EMBL/GenBank/DDBJ whole genome shotgun (WGS) entry which is preliminary data.</text>
</comment>
<dbReference type="InterPro" id="IPR007278">
    <property type="entry name" value="DUF397"/>
</dbReference>
<organism evidence="2 3">
    <name type="scientific">Streptomyces hebeiensis</name>
    <dbReference type="NCBI Taxonomy" id="229486"/>
    <lineage>
        <taxon>Bacteria</taxon>
        <taxon>Bacillati</taxon>
        <taxon>Actinomycetota</taxon>
        <taxon>Actinomycetes</taxon>
        <taxon>Kitasatosporales</taxon>
        <taxon>Streptomycetaceae</taxon>
        <taxon>Streptomyces</taxon>
    </lineage>
</organism>
<evidence type="ECO:0000259" key="1">
    <source>
        <dbReference type="Pfam" id="PF04149"/>
    </source>
</evidence>
<sequence length="66" mass="6837">MFRFEKSSYSNPTGECVEVALNLPGVVAIRDSKNSAGAVLRLAPAAWAAYIATARGGTALAPSPQD</sequence>
<dbReference type="Pfam" id="PF04149">
    <property type="entry name" value="DUF397"/>
    <property type="match status" value="1"/>
</dbReference>
<gene>
    <name evidence="2" type="ORF">GCM10009654_02070</name>
</gene>
<dbReference type="EMBL" id="BAAAKV010000001">
    <property type="protein sequence ID" value="GAA1150329.1"/>
    <property type="molecule type" value="Genomic_DNA"/>
</dbReference>
<keyword evidence="3" id="KW-1185">Reference proteome</keyword>
<proteinExistence type="predicted"/>
<reference evidence="2 3" key="1">
    <citation type="journal article" date="2019" name="Int. J. Syst. Evol. Microbiol.">
        <title>The Global Catalogue of Microorganisms (GCM) 10K type strain sequencing project: providing services to taxonomists for standard genome sequencing and annotation.</title>
        <authorList>
            <consortium name="The Broad Institute Genomics Platform"/>
            <consortium name="The Broad Institute Genome Sequencing Center for Infectious Disease"/>
            <person name="Wu L."/>
            <person name="Ma J."/>
        </authorList>
    </citation>
    <scope>NUCLEOTIDE SEQUENCE [LARGE SCALE GENOMIC DNA]</scope>
    <source>
        <strain evidence="2 3">JCM 12696</strain>
    </source>
</reference>
<dbReference type="Proteomes" id="UP001501371">
    <property type="component" value="Unassembled WGS sequence"/>
</dbReference>
<evidence type="ECO:0000313" key="3">
    <source>
        <dbReference type="Proteomes" id="UP001501371"/>
    </source>
</evidence>
<dbReference type="RefSeq" id="WP_344268627.1">
    <property type="nucleotide sequence ID" value="NZ_BAAAKV010000001.1"/>
</dbReference>
<accession>A0ABN1UG83</accession>